<proteinExistence type="predicted"/>
<dbReference type="EMBL" id="CAADHY010000015">
    <property type="protein sequence ID" value="VFR21571.1"/>
    <property type="molecule type" value="Genomic_DNA"/>
</dbReference>
<name>A0A484RC41_9ZZZZ</name>
<accession>A0A484RC41</accession>
<evidence type="ECO:0000313" key="2">
    <source>
        <dbReference type="EMBL" id="VFR21571.1"/>
    </source>
</evidence>
<organism evidence="3">
    <name type="scientific">plant metagenome</name>
    <dbReference type="NCBI Taxonomy" id="1297885"/>
    <lineage>
        <taxon>unclassified sequences</taxon>
        <taxon>metagenomes</taxon>
        <taxon>organismal metagenomes</taxon>
    </lineage>
</organism>
<dbReference type="EMBL" id="CAADIG010000024">
    <property type="protein sequence ID" value="VFR47536.1"/>
    <property type="molecule type" value="Genomic_DNA"/>
</dbReference>
<gene>
    <name evidence="2" type="ORF">AMP9_4027</name>
    <name evidence="3" type="ORF">ANT2_4576</name>
    <name evidence="4" type="ORF">ANT3_4552</name>
</gene>
<dbReference type="EMBL" id="CAADID010000002">
    <property type="protein sequence ID" value="VFR57930.1"/>
    <property type="molecule type" value="Genomic_DNA"/>
</dbReference>
<evidence type="ECO:0000313" key="4">
    <source>
        <dbReference type="EMBL" id="VFR57930.1"/>
    </source>
</evidence>
<evidence type="ECO:0000256" key="1">
    <source>
        <dbReference type="SAM" id="MobiDB-lite"/>
    </source>
</evidence>
<feature type="region of interest" description="Disordered" evidence="1">
    <location>
        <begin position="1"/>
        <end position="23"/>
    </location>
</feature>
<reference evidence="3" key="1">
    <citation type="submission" date="2019-03" db="EMBL/GenBank/DDBJ databases">
        <authorList>
            <person name="Danneels B."/>
        </authorList>
    </citation>
    <scope>NUCLEOTIDE SEQUENCE</scope>
</reference>
<feature type="compositionally biased region" description="Basic and acidic residues" evidence="1">
    <location>
        <begin position="7"/>
        <end position="20"/>
    </location>
</feature>
<evidence type="ECO:0000313" key="3">
    <source>
        <dbReference type="EMBL" id="VFR47536.1"/>
    </source>
</evidence>
<protein>
    <submittedName>
        <fullName evidence="3">Uncharacterized protein</fullName>
    </submittedName>
</protein>
<dbReference type="AlphaFoldDB" id="A0A484RC41"/>
<sequence>MAENLVEEPRMAVGRHDKDGGGMTALSALWNAQDGAM</sequence>